<dbReference type="OrthoDB" id="6677380at2759"/>
<evidence type="ECO:0000256" key="2">
    <source>
        <dbReference type="ARBA" id="ARBA00022771"/>
    </source>
</evidence>
<evidence type="ECO:0000313" key="6">
    <source>
        <dbReference type="EMBL" id="ERL93870.1"/>
    </source>
</evidence>
<evidence type="ECO:0000313" key="7">
    <source>
        <dbReference type="Proteomes" id="UP000030742"/>
    </source>
</evidence>
<dbReference type="Gene3D" id="3.30.40.10">
    <property type="entry name" value="Zinc/RING finger domain, C3HC4 (zinc finger)"/>
    <property type="match status" value="1"/>
</dbReference>
<proteinExistence type="predicted"/>
<keyword evidence="1" id="KW-0479">Metal-binding</keyword>
<dbReference type="Proteomes" id="UP000030742">
    <property type="component" value="Unassembled WGS sequence"/>
</dbReference>
<sequence>MLTISCRFEDKGCNRKLPFAHIEQHENECQSYKFKCPFDKILKCPFTGLKQQMIFHCLLVHGQFTFVDRTPSEKKLYFEKILRENAINHPASPSYFFCDNEHMFRVLLKLTKKSMFIKVSQMRLPSDTEPPHDCILKIYNENHNVLKAYRHTCCLGDDLSGNNFQQLKIDLQMVNCSNYFVISFERK</sequence>
<dbReference type="UniPathway" id="UPA00143"/>
<dbReference type="SUPFAM" id="SSF49599">
    <property type="entry name" value="TRAF domain-like"/>
    <property type="match status" value="1"/>
</dbReference>
<dbReference type="STRING" id="77166.U4UUP4"/>
<evidence type="ECO:0000256" key="3">
    <source>
        <dbReference type="ARBA" id="ARBA00022833"/>
    </source>
</evidence>
<reference evidence="6 7" key="1">
    <citation type="journal article" date="2013" name="Genome Biol.">
        <title>Draft genome of the mountain pine beetle, Dendroctonus ponderosae Hopkins, a major forest pest.</title>
        <authorList>
            <person name="Keeling C.I."/>
            <person name="Yuen M.M."/>
            <person name="Liao N.Y."/>
            <person name="Docking T.R."/>
            <person name="Chan S.K."/>
            <person name="Taylor G.A."/>
            <person name="Palmquist D.L."/>
            <person name="Jackman S.D."/>
            <person name="Nguyen A."/>
            <person name="Li M."/>
            <person name="Henderson H."/>
            <person name="Janes J.K."/>
            <person name="Zhao Y."/>
            <person name="Pandoh P."/>
            <person name="Moore R."/>
            <person name="Sperling F.A."/>
            <person name="Huber D.P."/>
            <person name="Birol I."/>
            <person name="Jones S.J."/>
            <person name="Bohlmann J."/>
        </authorList>
    </citation>
    <scope>NUCLEOTIDE SEQUENCE</scope>
</reference>
<name>U4UUP4_DENPD</name>
<dbReference type="InterPro" id="IPR013010">
    <property type="entry name" value="Znf_SIAH"/>
</dbReference>
<keyword evidence="2 4" id="KW-0863">Zinc-finger</keyword>
<keyword evidence="3" id="KW-0862">Zinc</keyword>
<protein>
    <recommendedName>
        <fullName evidence="5">SIAH-type domain-containing protein</fullName>
    </recommendedName>
</protein>
<accession>U4UUP4</accession>
<organism evidence="6 7">
    <name type="scientific">Dendroctonus ponderosae</name>
    <name type="common">Mountain pine beetle</name>
    <dbReference type="NCBI Taxonomy" id="77166"/>
    <lineage>
        <taxon>Eukaryota</taxon>
        <taxon>Metazoa</taxon>
        <taxon>Ecdysozoa</taxon>
        <taxon>Arthropoda</taxon>
        <taxon>Hexapoda</taxon>
        <taxon>Insecta</taxon>
        <taxon>Pterygota</taxon>
        <taxon>Neoptera</taxon>
        <taxon>Endopterygota</taxon>
        <taxon>Coleoptera</taxon>
        <taxon>Polyphaga</taxon>
        <taxon>Cucujiformia</taxon>
        <taxon>Curculionidae</taxon>
        <taxon>Scolytinae</taxon>
        <taxon>Dendroctonus</taxon>
    </lineage>
</organism>
<dbReference type="PROSITE" id="PS51081">
    <property type="entry name" value="ZF_SIAH"/>
    <property type="match status" value="1"/>
</dbReference>
<evidence type="ECO:0000259" key="5">
    <source>
        <dbReference type="PROSITE" id="PS51081"/>
    </source>
</evidence>
<dbReference type="EMBL" id="KB632375">
    <property type="protein sequence ID" value="ERL93870.1"/>
    <property type="molecule type" value="Genomic_DNA"/>
</dbReference>
<dbReference type="GO" id="GO:0016567">
    <property type="term" value="P:protein ubiquitination"/>
    <property type="evidence" value="ECO:0007669"/>
    <property type="project" value="UniProtKB-UniPathway"/>
</dbReference>
<dbReference type="InterPro" id="IPR013083">
    <property type="entry name" value="Znf_RING/FYVE/PHD"/>
</dbReference>
<evidence type="ECO:0000256" key="4">
    <source>
        <dbReference type="PROSITE-ProRule" id="PRU00455"/>
    </source>
</evidence>
<dbReference type="AlphaFoldDB" id="U4UUP4"/>
<feature type="domain" description="SIAH-type" evidence="5">
    <location>
        <begin position="1"/>
        <end position="62"/>
    </location>
</feature>
<gene>
    <name evidence="6" type="ORF">D910_11156</name>
</gene>
<dbReference type="GO" id="GO:0008270">
    <property type="term" value="F:zinc ion binding"/>
    <property type="evidence" value="ECO:0007669"/>
    <property type="project" value="UniProtKB-KW"/>
</dbReference>
<evidence type="ECO:0000256" key="1">
    <source>
        <dbReference type="ARBA" id="ARBA00022723"/>
    </source>
</evidence>
<dbReference type="Pfam" id="PF21361">
    <property type="entry name" value="Sina_ZnF"/>
    <property type="match status" value="1"/>
</dbReference>